<feature type="region of interest" description="Disordered" evidence="1">
    <location>
        <begin position="1"/>
        <end position="29"/>
    </location>
</feature>
<dbReference type="PANTHER" id="PTHR31649">
    <property type="entry name" value="AGAP009604-PA"/>
    <property type="match status" value="1"/>
</dbReference>
<dbReference type="InterPro" id="IPR006616">
    <property type="entry name" value="DM9_repeat"/>
</dbReference>
<dbReference type="PANTHER" id="PTHR31649:SF1">
    <property type="entry name" value="FARNESOIC ACID O-METHYL TRANSFERASE DOMAIN-CONTAINING PROTEIN"/>
    <property type="match status" value="1"/>
</dbReference>
<evidence type="ECO:0000313" key="2">
    <source>
        <dbReference type="EMBL" id="KIM56913.1"/>
    </source>
</evidence>
<evidence type="ECO:0000256" key="1">
    <source>
        <dbReference type="SAM" id="MobiDB-lite"/>
    </source>
</evidence>
<dbReference type="Proteomes" id="UP000053989">
    <property type="component" value="Unassembled WGS sequence"/>
</dbReference>
<name>A0A0C2Z4L6_9AGAM</name>
<reference evidence="3" key="2">
    <citation type="submission" date="2015-01" db="EMBL/GenBank/DDBJ databases">
        <title>Evolutionary Origins and Diversification of the Mycorrhizal Mutualists.</title>
        <authorList>
            <consortium name="DOE Joint Genome Institute"/>
            <consortium name="Mycorrhizal Genomics Consortium"/>
            <person name="Kohler A."/>
            <person name="Kuo A."/>
            <person name="Nagy L.G."/>
            <person name="Floudas D."/>
            <person name="Copeland A."/>
            <person name="Barry K.W."/>
            <person name="Cichocki N."/>
            <person name="Veneault-Fourrey C."/>
            <person name="LaButti K."/>
            <person name="Lindquist E.A."/>
            <person name="Lipzen A."/>
            <person name="Lundell T."/>
            <person name="Morin E."/>
            <person name="Murat C."/>
            <person name="Riley R."/>
            <person name="Ohm R."/>
            <person name="Sun H."/>
            <person name="Tunlid A."/>
            <person name="Henrissat B."/>
            <person name="Grigoriev I.V."/>
            <person name="Hibbett D.S."/>
            <person name="Martin F."/>
        </authorList>
    </citation>
    <scope>NUCLEOTIDE SEQUENCE [LARGE SCALE GENOMIC DNA]</scope>
    <source>
        <strain evidence="3">Foug A</strain>
    </source>
</reference>
<dbReference type="OrthoDB" id="2142040at2759"/>
<proteinExistence type="predicted"/>
<dbReference type="STRING" id="1036808.A0A0C2Z4L6"/>
<dbReference type="Pfam" id="PF11901">
    <property type="entry name" value="DM9"/>
    <property type="match status" value="1"/>
</dbReference>
<accession>A0A0C2Z4L6</accession>
<organism evidence="2 3">
    <name type="scientific">Scleroderma citrinum Foug A</name>
    <dbReference type="NCBI Taxonomy" id="1036808"/>
    <lineage>
        <taxon>Eukaryota</taxon>
        <taxon>Fungi</taxon>
        <taxon>Dikarya</taxon>
        <taxon>Basidiomycota</taxon>
        <taxon>Agaricomycotina</taxon>
        <taxon>Agaricomycetes</taxon>
        <taxon>Agaricomycetidae</taxon>
        <taxon>Boletales</taxon>
        <taxon>Sclerodermatineae</taxon>
        <taxon>Sclerodermataceae</taxon>
        <taxon>Scleroderma</taxon>
    </lineage>
</organism>
<protein>
    <submittedName>
        <fullName evidence="2">Uncharacterized protein</fullName>
    </submittedName>
</protein>
<reference evidence="2 3" key="1">
    <citation type="submission" date="2014-04" db="EMBL/GenBank/DDBJ databases">
        <authorList>
            <consortium name="DOE Joint Genome Institute"/>
            <person name="Kuo A."/>
            <person name="Kohler A."/>
            <person name="Nagy L.G."/>
            <person name="Floudas D."/>
            <person name="Copeland A."/>
            <person name="Barry K.W."/>
            <person name="Cichocki N."/>
            <person name="Veneault-Fourrey C."/>
            <person name="LaButti K."/>
            <person name="Lindquist E.A."/>
            <person name="Lipzen A."/>
            <person name="Lundell T."/>
            <person name="Morin E."/>
            <person name="Murat C."/>
            <person name="Sun H."/>
            <person name="Tunlid A."/>
            <person name="Henrissat B."/>
            <person name="Grigoriev I.V."/>
            <person name="Hibbett D.S."/>
            <person name="Martin F."/>
            <person name="Nordberg H.P."/>
            <person name="Cantor M.N."/>
            <person name="Hua S.X."/>
        </authorList>
    </citation>
    <scope>NUCLEOTIDE SEQUENCE [LARGE SCALE GENOMIC DNA]</scope>
    <source>
        <strain evidence="2 3">Foug A</strain>
    </source>
</reference>
<dbReference type="EMBL" id="KN822108">
    <property type="protein sequence ID" value="KIM56913.1"/>
    <property type="molecule type" value="Genomic_DNA"/>
</dbReference>
<evidence type="ECO:0000313" key="3">
    <source>
        <dbReference type="Proteomes" id="UP000053989"/>
    </source>
</evidence>
<gene>
    <name evidence="2" type="ORF">SCLCIDRAFT_198986</name>
</gene>
<dbReference type="InParanoid" id="A0A0C2Z4L6"/>
<dbReference type="AlphaFoldDB" id="A0A0C2Z4L6"/>
<sequence>MMFRDKYSKRDLSDQPEIPPPKYEPEHKTFPSGYRIALDASSDFPPLSSSGEPPCFDADEHSPVFIGSALMTDHTVHPCKIAPRLVPACRVPYGGVELAHYGRYDLLPFDSATMEWVTTSRGRTPYGREPVQGGMEENGSLYHAIGVVDGVRVPGKTGVHLGGCNVAFGGSEHSISHNYEIL</sequence>
<dbReference type="HOGENOM" id="CLU_066030_1_0_1"/>
<feature type="compositionally biased region" description="Basic and acidic residues" evidence="1">
    <location>
        <begin position="1"/>
        <end position="13"/>
    </location>
</feature>
<keyword evidence="3" id="KW-1185">Reference proteome</keyword>